<keyword evidence="3" id="KW-0813">Transport</keyword>
<reference evidence="10" key="1">
    <citation type="journal article" date="2019" name="Int. J. Syst. Evol. Microbiol.">
        <title>The Global Catalogue of Microorganisms (GCM) 10K type strain sequencing project: providing services to taxonomists for standard genome sequencing and annotation.</title>
        <authorList>
            <consortium name="The Broad Institute Genomics Platform"/>
            <consortium name="The Broad Institute Genome Sequencing Center for Infectious Disease"/>
            <person name="Wu L."/>
            <person name="Ma J."/>
        </authorList>
    </citation>
    <scope>NUCLEOTIDE SEQUENCE [LARGE SCALE GENOMIC DNA]</scope>
    <source>
        <strain evidence="10">JCM 17342</strain>
    </source>
</reference>
<evidence type="ECO:0000256" key="4">
    <source>
        <dbReference type="ARBA" id="ARBA00022475"/>
    </source>
</evidence>
<dbReference type="Pfam" id="PF01925">
    <property type="entry name" value="TauE"/>
    <property type="match status" value="1"/>
</dbReference>
<protein>
    <recommendedName>
        <fullName evidence="8">Probable membrane transporter protein</fullName>
    </recommendedName>
</protein>
<gene>
    <name evidence="9" type="ORF">GCM10022247_26580</name>
</gene>
<feature type="transmembrane region" description="Helical" evidence="8">
    <location>
        <begin position="172"/>
        <end position="191"/>
    </location>
</feature>
<dbReference type="InterPro" id="IPR002781">
    <property type="entry name" value="TM_pro_TauE-like"/>
</dbReference>
<evidence type="ECO:0000256" key="6">
    <source>
        <dbReference type="ARBA" id="ARBA00022989"/>
    </source>
</evidence>
<evidence type="ECO:0000256" key="2">
    <source>
        <dbReference type="ARBA" id="ARBA00009142"/>
    </source>
</evidence>
<dbReference type="EMBL" id="BAABAL010000007">
    <property type="protein sequence ID" value="GAA4004244.1"/>
    <property type="molecule type" value="Genomic_DNA"/>
</dbReference>
<evidence type="ECO:0000256" key="1">
    <source>
        <dbReference type="ARBA" id="ARBA00004651"/>
    </source>
</evidence>
<proteinExistence type="inferred from homology"/>
<dbReference type="InterPro" id="IPR052017">
    <property type="entry name" value="TSUP"/>
</dbReference>
<dbReference type="Proteomes" id="UP001501747">
    <property type="component" value="Unassembled WGS sequence"/>
</dbReference>
<feature type="transmembrane region" description="Helical" evidence="8">
    <location>
        <begin position="136"/>
        <end position="160"/>
    </location>
</feature>
<keyword evidence="4 8" id="KW-1003">Cell membrane</keyword>
<name>A0ABP7RYX1_9PSEU</name>
<dbReference type="PANTHER" id="PTHR30269:SF37">
    <property type="entry name" value="MEMBRANE TRANSPORTER PROTEIN"/>
    <property type="match status" value="1"/>
</dbReference>
<feature type="transmembrane region" description="Helical" evidence="8">
    <location>
        <begin position="227"/>
        <end position="244"/>
    </location>
</feature>
<comment type="subcellular location">
    <subcellularLocation>
        <location evidence="1 8">Cell membrane</location>
        <topology evidence="1 8">Multi-pass membrane protein</topology>
    </subcellularLocation>
</comment>
<keyword evidence="10" id="KW-1185">Reference proteome</keyword>
<feature type="transmembrane region" description="Helical" evidence="8">
    <location>
        <begin position="12"/>
        <end position="31"/>
    </location>
</feature>
<feature type="transmembrane region" description="Helical" evidence="8">
    <location>
        <begin position="91"/>
        <end position="124"/>
    </location>
</feature>
<dbReference type="PANTHER" id="PTHR30269">
    <property type="entry name" value="TRANSMEMBRANE PROTEIN YFCA"/>
    <property type="match status" value="1"/>
</dbReference>
<evidence type="ECO:0000256" key="8">
    <source>
        <dbReference type="RuleBase" id="RU363041"/>
    </source>
</evidence>
<keyword evidence="6 8" id="KW-1133">Transmembrane helix</keyword>
<evidence type="ECO:0000256" key="5">
    <source>
        <dbReference type="ARBA" id="ARBA00022692"/>
    </source>
</evidence>
<comment type="similarity">
    <text evidence="2 8">Belongs to the 4-toluene sulfonate uptake permease (TSUP) (TC 2.A.102) family.</text>
</comment>
<evidence type="ECO:0000313" key="10">
    <source>
        <dbReference type="Proteomes" id="UP001501747"/>
    </source>
</evidence>
<accession>A0ABP7RYX1</accession>
<sequence>MSALMLDPASGSSVGLLVAGLIVLVGAVVQGSIGYGLNLLAGPLLALIDPALVPVPVLMIACVQAALAVVREHKHTEWRGVGWAMVGRLPGNVLGVLAVASLPLAQFNIVIGVSVLVCVGLSMLSLKLSPTRPGLVVAGAASGAFGTASSIGGPPIALLYQHSTGPVVRATLGAYFLLASISSVVTLLIAGQVRVEHLSAAAVLLPFMLAGFAASGPLRKFLRGPRLRYAVLGVAAASAMFLILRNLF</sequence>
<keyword evidence="7 8" id="KW-0472">Membrane</keyword>
<feature type="transmembrane region" description="Helical" evidence="8">
    <location>
        <begin position="197"/>
        <end position="215"/>
    </location>
</feature>
<organism evidence="9 10">
    <name type="scientific">Allokutzneria multivorans</name>
    <dbReference type="NCBI Taxonomy" id="1142134"/>
    <lineage>
        <taxon>Bacteria</taxon>
        <taxon>Bacillati</taxon>
        <taxon>Actinomycetota</taxon>
        <taxon>Actinomycetes</taxon>
        <taxon>Pseudonocardiales</taxon>
        <taxon>Pseudonocardiaceae</taxon>
        <taxon>Allokutzneria</taxon>
    </lineage>
</organism>
<evidence type="ECO:0000256" key="3">
    <source>
        <dbReference type="ARBA" id="ARBA00022448"/>
    </source>
</evidence>
<keyword evidence="5 8" id="KW-0812">Transmembrane</keyword>
<feature type="transmembrane region" description="Helical" evidence="8">
    <location>
        <begin position="51"/>
        <end position="70"/>
    </location>
</feature>
<evidence type="ECO:0000313" key="9">
    <source>
        <dbReference type="EMBL" id="GAA4004244.1"/>
    </source>
</evidence>
<comment type="caution">
    <text evidence="9">The sequence shown here is derived from an EMBL/GenBank/DDBJ whole genome shotgun (WGS) entry which is preliminary data.</text>
</comment>
<evidence type="ECO:0000256" key="7">
    <source>
        <dbReference type="ARBA" id="ARBA00023136"/>
    </source>
</evidence>